<reference evidence="2 3" key="1">
    <citation type="submission" date="2020-10" db="EMBL/GenBank/DDBJ databases">
        <title>ChiBAC.</title>
        <authorList>
            <person name="Zenner C."/>
            <person name="Hitch T.C.A."/>
            <person name="Clavel T."/>
        </authorList>
    </citation>
    <scope>NUCLEOTIDE SEQUENCE [LARGE SCALE GENOMIC DNA]</scope>
    <source>
        <strain evidence="2 3">DSM 108991</strain>
    </source>
</reference>
<gene>
    <name evidence="2" type="ORF">INF30_12310</name>
</gene>
<feature type="transmembrane region" description="Helical" evidence="1">
    <location>
        <begin position="53"/>
        <end position="72"/>
    </location>
</feature>
<evidence type="ECO:0000256" key="1">
    <source>
        <dbReference type="SAM" id="Phobius"/>
    </source>
</evidence>
<protein>
    <submittedName>
        <fullName evidence="2">Uncharacterized protein</fullName>
    </submittedName>
</protein>
<organism evidence="2 3">
    <name type="scientific">Claveliimonas monacensis</name>
    <dbReference type="NCBI Taxonomy" id="2779351"/>
    <lineage>
        <taxon>Bacteria</taxon>
        <taxon>Bacillati</taxon>
        <taxon>Bacillota</taxon>
        <taxon>Clostridia</taxon>
        <taxon>Lachnospirales</taxon>
        <taxon>Lachnospiraceae</taxon>
        <taxon>Claveliimonas</taxon>
    </lineage>
</organism>
<feature type="transmembrane region" description="Helical" evidence="1">
    <location>
        <begin position="113"/>
        <end position="137"/>
    </location>
</feature>
<comment type="caution">
    <text evidence="2">The sequence shown here is derived from an EMBL/GenBank/DDBJ whole genome shotgun (WGS) entry which is preliminary data.</text>
</comment>
<evidence type="ECO:0000313" key="3">
    <source>
        <dbReference type="Proteomes" id="UP000758652"/>
    </source>
</evidence>
<dbReference type="Proteomes" id="UP000758652">
    <property type="component" value="Unassembled WGS sequence"/>
</dbReference>
<proteinExistence type="predicted"/>
<keyword evidence="3" id="KW-1185">Reference proteome</keyword>
<sequence>MSEYYKQIKEIILKNYKIVGIGIKAESILYIVLAIISGVMALVLIGGNKKSDTALIVYFLLAIGSYLGHLWCKKRYRREREKAITTVMEYMDIEMIKLLIKEIEDYIKRTKTFATWFIGVIVTFVILFITFFTNYYLKLYDFIVDIGNESQMKAWIIENFSDEKFVETAFHTGGSLLILVILFLLCFYGIFMASWIVKKEILLFLYDVQYTILMDNKKKLMKQTEAKNSENEKGQDWSATIS</sequence>
<feature type="transmembrane region" description="Helical" evidence="1">
    <location>
        <begin position="27"/>
        <end position="47"/>
    </location>
</feature>
<keyword evidence="1" id="KW-0472">Membrane</keyword>
<feature type="transmembrane region" description="Helical" evidence="1">
    <location>
        <begin position="176"/>
        <end position="197"/>
    </location>
</feature>
<dbReference type="RefSeq" id="WP_226395439.1">
    <property type="nucleotide sequence ID" value="NZ_JADCKL010000012.1"/>
</dbReference>
<keyword evidence="1" id="KW-0812">Transmembrane</keyword>
<keyword evidence="1" id="KW-1133">Transmembrane helix</keyword>
<accession>A0ABR9RM48</accession>
<evidence type="ECO:0000313" key="2">
    <source>
        <dbReference type="EMBL" id="MBE5064036.1"/>
    </source>
</evidence>
<dbReference type="EMBL" id="JADCKL010000012">
    <property type="protein sequence ID" value="MBE5064036.1"/>
    <property type="molecule type" value="Genomic_DNA"/>
</dbReference>
<name>A0ABR9RM48_9FIRM</name>